<dbReference type="Gene3D" id="2.60.120.10">
    <property type="entry name" value="Jelly Rolls"/>
    <property type="match status" value="1"/>
</dbReference>
<protein>
    <recommendedName>
        <fullName evidence="1">Cupin type-2 domain-containing protein</fullName>
    </recommendedName>
</protein>
<proteinExistence type="predicted"/>
<dbReference type="InterPro" id="IPR011051">
    <property type="entry name" value="RmlC_Cupin_sf"/>
</dbReference>
<evidence type="ECO:0000259" key="1">
    <source>
        <dbReference type="Pfam" id="PF07883"/>
    </source>
</evidence>
<sequence>MDQVSYIGDQFSAVTAPYVAMVGAGEGRSFWVFGILVTMKVFGDQTRGSYACFENTVSPGVAPPLHIHTHEAETWYLLDGEMIWTVGRQTFHARKGSFMHLPPYVAHTFANNFDKPAQMLLTFAPSGFEKWFTRIGVPVMNSSAPGDPPLTSGQDLKIAQNLAGDYGVIFAGPSLDANGELKLEFS</sequence>
<reference evidence="5" key="3">
    <citation type="journal article" date="2020" name="Curr. Biol.">
        <title>Chromatin organization in early land plants reveals an ancestral association between H3K27me3, transposons, and constitutive heterochromatin.</title>
        <authorList>
            <person name="Montgomery S.A."/>
            <person name="Tanizawa Y."/>
            <person name="Galik B."/>
            <person name="Wang N."/>
            <person name="Ito T."/>
            <person name="Mochizuki T."/>
            <person name="Akimcheva S."/>
            <person name="Bowman J.L."/>
            <person name="Cognat V."/>
            <person name="Marechal-Drouard L."/>
            <person name="Ekker H."/>
            <person name="Hong S.F."/>
            <person name="Kohchi T."/>
            <person name="Lin S.S."/>
            <person name="Liu L.D."/>
            <person name="Nakamura Y."/>
            <person name="Valeeva L.R."/>
            <person name="Shakirov E.V."/>
            <person name="Shippen D.E."/>
            <person name="Wei W.L."/>
            <person name="Yagura M."/>
            <person name="Yamaoka S."/>
            <person name="Yamato K.T."/>
            <person name="Liu C."/>
            <person name="Berger F."/>
        </authorList>
    </citation>
    <scope>NUCLEOTIDE SEQUENCE [LARGE SCALE GENOMIC DNA]</scope>
    <source>
        <strain evidence="5">Tak-1</strain>
    </source>
</reference>
<feature type="domain" description="Cupin type-2" evidence="1">
    <location>
        <begin position="56"/>
        <end position="122"/>
    </location>
</feature>
<dbReference type="InterPro" id="IPR013096">
    <property type="entry name" value="Cupin_2"/>
</dbReference>
<organism evidence="3 4">
    <name type="scientific">Marchantia polymorpha subsp. ruderalis</name>
    <dbReference type="NCBI Taxonomy" id="1480154"/>
    <lineage>
        <taxon>Eukaryota</taxon>
        <taxon>Viridiplantae</taxon>
        <taxon>Streptophyta</taxon>
        <taxon>Embryophyta</taxon>
        <taxon>Marchantiophyta</taxon>
        <taxon>Marchantiopsida</taxon>
        <taxon>Marchantiidae</taxon>
        <taxon>Marchantiales</taxon>
        <taxon>Marchantiaceae</taxon>
        <taxon>Marchantia</taxon>
    </lineage>
</organism>
<keyword evidence="4" id="KW-1185">Reference proteome</keyword>
<reference evidence="3 4" key="1">
    <citation type="submission" date="2016-03" db="EMBL/GenBank/DDBJ databases">
        <title>Mechanisms controlling the formation of the plant cell surface in tip-growing cells are functionally conserved among land plants.</title>
        <authorList>
            <person name="Honkanen S."/>
            <person name="Jones V.A."/>
            <person name="Morieri G."/>
            <person name="Champion C."/>
            <person name="Hetherington A.J."/>
            <person name="Kelly S."/>
            <person name="Saint-Marcoux D."/>
            <person name="Proust H."/>
            <person name="Prescott H."/>
            <person name="Dolan L."/>
        </authorList>
    </citation>
    <scope>NUCLEOTIDE SEQUENCE [LARGE SCALE GENOMIC DNA]</scope>
    <source>
        <strain evidence="4">cv. Tak-1 and cv. Tak-2</strain>
        <tissue evidence="3">Whole gametophyte</tissue>
    </source>
</reference>
<dbReference type="InterPro" id="IPR014710">
    <property type="entry name" value="RmlC-like_jellyroll"/>
</dbReference>
<gene>
    <name evidence="3" type="ORF">AXG93_436s1190</name>
    <name evidence="2" type="ORF">Mp_1g21950</name>
</gene>
<dbReference type="SUPFAM" id="SSF51182">
    <property type="entry name" value="RmlC-like cupins"/>
    <property type="match status" value="1"/>
</dbReference>
<dbReference type="InterPro" id="IPR053146">
    <property type="entry name" value="QDO-like"/>
</dbReference>
<dbReference type="PANTHER" id="PTHR36440:SF1">
    <property type="entry name" value="PUTATIVE (AFU_ORTHOLOGUE AFUA_8G07350)-RELATED"/>
    <property type="match status" value="1"/>
</dbReference>
<accession>A0A176VBK7</accession>
<dbReference type="EMBL" id="AP019866">
    <property type="protein sequence ID" value="BBM99548.1"/>
    <property type="molecule type" value="Genomic_DNA"/>
</dbReference>
<dbReference type="EMBL" id="LVLJ01004085">
    <property type="protein sequence ID" value="OAE18288.1"/>
    <property type="molecule type" value="Genomic_DNA"/>
</dbReference>
<evidence type="ECO:0000313" key="5">
    <source>
        <dbReference type="Proteomes" id="UP001162541"/>
    </source>
</evidence>
<evidence type="ECO:0000313" key="2">
    <source>
        <dbReference type="EMBL" id="BBM99548.1"/>
    </source>
</evidence>
<dbReference type="Proteomes" id="UP000077202">
    <property type="component" value="Unassembled WGS sequence"/>
</dbReference>
<dbReference type="PANTHER" id="PTHR36440">
    <property type="entry name" value="PUTATIVE (AFU_ORTHOLOGUE AFUA_8G07350)-RELATED"/>
    <property type="match status" value="1"/>
</dbReference>
<name>A0A176VBK7_MARPO</name>
<dbReference type="Pfam" id="PF07883">
    <property type="entry name" value="Cupin_2"/>
    <property type="match status" value="1"/>
</dbReference>
<evidence type="ECO:0000313" key="4">
    <source>
        <dbReference type="Proteomes" id="UP000077202"/>
    </source>
</evidence>
<dbReference type="AlphaFoldDB" id="A0A176VBK7"/>
<dbReference type="Proteomes" id="UP001162541">
    <property type="component" value="Chromosome 1"/>
</dbReference>
<evidence type="ECO:0000313" key="3">
    <source>
        <dbReference type="EMBL" id="OAE18288.1"/>
    </source>
</evidence>
<reference evidence="2" key="2">
    <citation type="journal article" date="2019" name="Curr. Biol.">
        <title>Chromatin organization in early land plants reveals an ancestral association between H3K27me3, transposons, and constitutive heterochromatin.</title>
        <authorList>
            <person name="Montgomery S.A."/>
            <person name="Tanizawa Y."/>
            <person name="Galik B."/>
            <person name="Wang N."/>
            <person name="Ito T."/>
            <person name="Mochizuki T."/>
            <person name="Akimcheva S."/>
            <person name="Bowman J."/>
            <person name="Cognat V."/>
            <person name="Drouard L."/>
            <person name="Ekker H."/>
            <person name="Houng S."/>
            <person name="Kohchi T."/>
            <person name="Lin S."/>
            <person name="Liu L.D."/>
            <person name="Nakamura Y."/>
            <person name="Valeeva L.R."/>
            <person name="Shakirov E.V."/>
            <person name="Shippen D.E."/>
            <person name="Wei W."/>
            <person name="Yagura M."/>
            <person name="Yamaoka S."/>
            <person name="Yamato K.T."/>
            <person name="Liu C."/>
            <person name="Berger F."/>
        </authorList>
    </citation>
    <scope>NUCLEOTIDE SEQUENCE [LARGE SCALE GENOMIC DNA]</scope>
    <source>
        <strain evidence="2">Tak-1</strain>
    </source>
</reference>